<dbReference type="EMBL" id="KQ416040">
    <property type="protein sequence ID" value="KOF98999.1"/>
    <property type="molecule type" value="Genomic_DNA"/>
</dbReference>
<proteinExistence type="predicted"/>
<dbReference type="PANTHER" id="PTHR46704">
    <property type="entry name" value="CXC DOMAIN-CONTAINING PROTEIN-RELATED"/>
    <property type="match status" value="1"/>
</dbReference>
<evidence type="ECO:0000256" key="1">
    <source>
        <dbReference type="SAM" id="MobiDB-lite"/>
    </source>
</evidence>
<evidence type="ECO:0000313" key="2">
    <source>
        <dbReference type="EMBL" id="KOF98999.1"/>
    </source>
</evidence>
<reference evidence="2" key="1">
    <citation type="submission" date="2015-07" db="EMBL/GenBank/DDBJ databases">
        <title>MeaNS - Measles Nucleotide Surveillance Program.</title>
        <authorList>
            <person name="Tran T."/>
            <person name="Druce J."/>
        </authorList>
    </citation>
    <scope>NUCLEOTIDE SEQUENCE</scope>
    <source>
        <strain evidence="2">UCB-OBI-ISO-001</strain>
        <tissue evidence="2">Gonad</tissue>
    </source>
</reference>
<gene>
    <name evidence="2" type="ORF">OCBIM_22021190mg</name>
</gene>
<accession>A0A0L8IC64</accession>
<feature type="non-terminal residue" evidence="2">
    <location>
        <position position="1"/>
    </location>
</feature>
<dbReference type="AlphaFoldDB" id="A0A0L8IC64"/>
<feature type="region of interest" description="Disordered" evidence="1">
    <location>
        <begin position="277"/>
        <end position="296"/>
    </location>
</feature>
<dbReference type="PANTHER" id="PTHR46704:SF9">
    <property type="entry name" value="BHLH DOMAIN-CONTAINING PROTEIN"/>
    <property type="match status" value="1"/>
</dbReference>
<feature type="compositionally biased region" description="Acidic residues" evidence="1">
    <location>
        <begin position="285"/>
        <end position="296"/>
    </location>
</feature>
<sequence length="296" mass="33175">TSIKYAEKINRGSETGIQFRSIAPGHTIQQWHKLLSSPPNKASLIKFLVDEWKGPTYRAKLGDKDLFVTCDDPCFEITTERWEEVSELKASQEKADMQLLFHTLHAAESGSTAVEDTDVLILCLGFCSKILCSLCQKCGTKNRTSFLEIMKMSHHALGSGCDTEGTFADRGKLTTYKQMKSNKTFQEAFSELGWSWDVSPELLQRLQMITCQMYIPSASTTEAQPFIPSPINCGWTLDKESDLAIAWMHNSPALDAVLQLLSCKCASYEHATTKLPGFGDREPELELMDSEEDHDD</sequence>
<protein>
    <submittedName>
        <fullName evidence="2">Uncharacterized protein</fullName>
    </submittedName>
</protein>
<organism evidence="2">
    <name type="scientific">Octopus bimaculoides</name>
    <name type="common">California two-spotted octopus</name>
    <dbReference type="NCBI Taxonomy" id="37653"/>
    <lineage>
        <taxon>Eukaryota</taxon>
        <taxon>Metazoa</taxon>
        <taxon>Spiralia</taxon>
        <taxon>Lophotrochozoa</taxon>
        <taxon>Mollusca</taxon>
        <taxon>Cephalopoda</taxon>
        <taxon>Coleoidea</taxon>
        <taxon>Octopodiformes</taxon>
        <taxon>Octopoda</taxon>
        <taxon>Incirrata</taxon>
        <taxon>Octopodidae</taxon>
        <taxon>Octopus</taxon>
    </lineage>
</organism>
<name>A0A0L8IC64_OCTBM</name>